<dbReference type="PANTHER" id="PTHR15615">
    <property type="match status" value="1"/>
</dbReference>
<evidence type="ECO:0000256" key="1">
    <source>
        <dbReference type="SAM" id="MobiDB-lite"/>
    </source>
</evidence>
<proteinExistence type="predicted"/>
<feature type="compositionally biased region" description="Pro residues" evidence="1">
    <location>
        <begin position="305"/>
        <end position="321"/>
    </location>
</feature>
<feature type="region of interest" description="Disordered" evidence="1">
    <location>
        <begin position="305"/>
        <end position="411"/>
    </location>
</feature>
<dbReference type="GO" id="GO:0016538">
    <property type="term" value="F:cyclin-dependent protein serine/threonine kinase regulator activity"/>
    <property type="evidence" value="ECO:0007669"/>
    <property type="project" value="TreeGrafter"/>
</dbReference>
<organism evidence="2 3">
    <name type="scientific">Apophysomyces ossiformis</name>
    <dbReference type="NCBI Taxonomy" id="679940"/>
    <lineage>
        <taxon>Eukaryota</taxon>
        <taxon>Fungi</taxon>
        <taxon>Fungi incertae sedis</taxon>
        <taxon>Mucoromycota</taxon>
        <taxon>Mucoromycotina</taxon>
        <taxon>Mucoromycetes</taxon>
        <taxon>Mucorales</taxon>
        <taxon>Mucorineae</taxon>
        <taxon>Mucoraceae</taxon>
        <taxon>Apophysomyces</taxon>
    </lineage>
</organism>
<dbReference type="GO" id="GO:0005634">
    <property type="term" value="C:nucleus"/>
    <property type="evidence" value="ECO:0007669"/>
    <property type="project" value="TreeGrafter"/>
</dbReference>
<feature type="compositionally biased region" description="Low complexity" evidence="1">
    <location>
        <begin position="322"/>
        <end position="351"/>
    </location>
</feature>
<dbReference type="Pfam" id="PF08613">
    <property type="entry name" value="Cyclin"/>
    <property type="match status" value="1"/>
</dbReference>
<dbReference type="GO" id="GO:0019901">
    <property type="term" value="F:protein kinase binding"/>
    <property type="evidence" value="ECO:0007669"/>
    <property type="project" value="InterPro"/>
</dbReference>
<accession>A0A8H7BP37</accession>
<dbReference type="GO" id="GO:0000307">
    <property type="term" value="C:cyclin-dependent protein kinase holoenzyme complex"/>
    <property type="evidence" value="ECO:0007669"/>
    <property type="project" value="TreeGrafter"/>
</dbReference>
<dbReference type="Proteomes" id="UP000605846">
    <property type="component" value="Unassembled WGS sequence"/>
</dbReference>
<protein>
    <submittedName>
        <fullName evidence="2">Uncharacterized protein</fullName>
    </submittedName>
</protein>
<reference evidence="2" key="1">
    <citation type="submission" date="2020-01" db="EMBL/GenBank/DDBJ databases">
        <title>Genome Sequencing of Three Apophysomyces-Like Fungal Strains Confirms a Novel Fungal Genus in the Mucoromycota with divergent Burkholderia-like Endosymbiotic Bacteria.</title>
        <authorList>
            <person name="Stajich J.E."/>
            <person name="Macias A.M."/>
            <person name="Carter-House D."/>
            <person name="Lovett B."/>
            <person name="Kasson L.R."/>
            <person name="Berry K."/>
            <person name="Grigoriev I."/>
            <person name="Chang Y."/>
            <person name="Spatafora J."/>
            <person name="Kasson M.T."/>
        </authorList>
    </citation>
    <scope>NUCLEOTIDE SEQUENCE</scope>
    <source>
        <strain evidence="2">NRRL A-21654</strain>
    </source>
</reference>
<gene>
    <name evidence="2" type="ORF">EC973_001577</name>
</gene>
<dbReference type="PANTHER" id="PTHR15615:SF36">
    <property type="entry name" value="PHO85 CYCLIN-5"/>
    <property type="match status" value="1"/>
</dbReference>
<keyword evidence="3" id="KW-1185">Reference proteome</keyword>
<dbReference type="Gene3D" id="1.10.472.10">
    <property type="entry name" value="Cyclin-like"/>
    <property type="match status" value="1"/>
</dbReference>
<name>A0A8H7BP37_9FUNG</name>
<dbReference type="CDD" id="cd20557">
    <property type="entry name" value="CYCLIN_ScPCL1-like"/>
    <property type="match status" value="1"/>
</dbReference>
<evidence type="ECO:0000313" key="2">
    <source>
        <dbReference type="EMBL" id="KAF7723852.1"/>
    </source>
</evidence>
<dbReference type="InterPro" id="IPR013922">
    <property type="entry name" value="Cyclin_PHO80-like"/>
</dbReference>
<feature type="compositionally biased region" description="Polar residues" evidence="1">
    <location>
        <begin position="365"/>
        <end position="383"/>
    </location>
</feature>
<sequence>MTSDVRLPTTATTTTTTAFERPSVGSGTTIPALSSNVYRCSLDSTFPNSSTTDPNLYSLNNPYAFSTITTTTTITSIASSATSTPTRDCPSSSSTCTYLHSQPSSLITNNDERPCEKYRQFLDSTRQERTIMIEKLVETSAEIIDSIWNPRFLADQQKVKVISTKGFIQEILKRSKTTYSTLQISLFYLFRVKKIVHEKLRLRLSQSQKQQPTPVSERLDDLMCCGRRMFLASLMVSCKYLHDKNYRNRAWAKISGLSIAEINASEMAFLKLIDYKLFVSKPTFDKWYTLLHGYIQKHYKADGIPIPPPPSMATYPSPPPMEMESPSSSPSRTLPSPVSSSGSEPSTPAASPHRRMPDPMDASVTYHSSNDYLLSPPSSQPQQDDFGMQMKRPWMEPEADYLTMNAKRVRQ</sequence>
<dbReference type="OrthoDB" id="286814at2759"/>
<dbReference type="EMBL" id="JABAYA010000138">
    <property type="protein sequence ID" value="KAF7723852.1"/>
    <property type="molecule type" value="Genomic_DNA"/>
</dbReference>
<evidence type="ECO:0000313" key="3">
    <source>
        <dbReference type="Proteomes" id="UP000605846"/>
    </source>
</evidence>
<comment type="caution">
    <text evidence="2">The sequence shown here is derived from an EMBL/GenBank/DDBJ whole genome shotgun (WGS) entry which is preliminary data.</text>
</comment>
<dbReference type="AlphaFoldDB" id="A0A8H7BP37"/>